<keyword evidence="3" id="KW-1185">Reference proteome</keyword>
<protein>
    <submittedName>
        <fullName evidence="2">Uncharacterized protein</fullName>
    </submittedName>
</protein>
<gene>
    <name evidence="2" type="ORF">HU200_065852</name>
</gene>
<dbReference type="AlphaFoldDB" id="A0A834ZZF3"/>
<organism evidence="2 3">
    <name type="scientific">Digitaria exilis</name>
    <dbReference type="NCBI Taxonomy" id="1010633"/>
    <lineage>
        <taxon>Eukaryota</taxon>
        <taxon>Viridiplantae</taxon>
        <taxon>Streptophyta</taxon>
        <taxon>Embryophyta</taxon>
        <taxon>Tracheophyta</taxon>
        <taxon>Spermatophyta</taxon>
        <taxon>Magnoliopsida</taxon>
        <taxon>Liliopsida</taxon>
        <taxon>Poales</taxon>
        <taxon>Poaceae</taxon>
        <taxon>PACMAD clade</taxon>
        <taxon>Panicoideae</taxon>
        <taxon>Panicodae</taxon>
        <taxon>Paniceae</taxon>
        <taxon>Anthephorinae</taxon>
        <taxon>Digitaria</taxon>
    </lineage>
</organism>
<dbReference type="EMBL" id="JACEFO010002900">
    <property type="protein sequence ID" value="KAF8646410.1"/>
    <property type="molecule type" value="Genomic_DNA"/>
</dbReference>
<reference evidence="2" key="1">
    <citation type="submission" date="2020-07" db="EMBL/GenBank/DDBJ databases">
        <title>Genome sequence and genetic diversity analysis of an under-domesticated orphan crop, white fonio (Digitaria exilis).</title>
        <authorList>
            <person name="Bennetzen J.L."/>
            <person name="Chen S."/>
            <person name="Ma X."/>
            <person name="Wang X."/>
            <person name="Yssel A.E.J."/>
            <person name="Chaluvadi S.R."/>
            <person name="Johnson M."/>
            <person name="Gangashetty P."/>
            <person name="Hamidou F."/>
            <person name="Sanogo M.D."/>
            <person name="Zwaenepoel A."/>
            <person name="Wallace J."/>
            <person name="Van De Peer Y."/>
            <person name="Van Deynze A."/>
        </authorList>
    </citation>
    <scope>NUCLEOTIDE SEQUENCE</scope>
    <source>
        <tissue evidence="2">Leaves</tissue>
    </source>
</reference>
<comment type="caution">
    <text evidence="2">The sequence shown here is derived from an EMBL/GenBank/DDBJ whole genome shotgun (WGS) entry which is preliminary data.</text>
</comment>
<evidence type="ECO:0000256" key="1">
    <source>
        <dbReference type="SAM" id="MobiDB-lite"/>
    </source>
</evidence>
<feature type="compositionally biased region" description="Basic and acidic residues" evidence="1">
    <location>
        <begin position="1"/>
        <end position="16"/>
    </location>
</feature>
<name>A0A834ZZF3_9POAL</name>
<proteinExistence type="predicted"/>
<feature type="region of interest" description="Disordered" evidence="1">
    <location>
        <begin position="1"/>
        <end position="20"/>
    </location>
</feature>
<evidence type="ECO:0000313" key="3">
    <source>
        <dbReference type="Proteomes" id="UP000636709"/>
    </source>
</evidence>
<sequence length="62" mass="7312">MGDLEGEKRESFEKARVNNHFASGKNQRRVRIMDYGRGERLSEFTRERISLSFVIPARHENC</sequence>
<accession>A0A834ZZF3</accession>
<evidence type="ECO:0000313" key="2">
    <source>
        <dbReference type="EMBL" id="KAF8646410.1"/>
    </source>
</evidence>
<dbReference type="Proteomes" id="UP000636709">
    <property type="component" value="Unassembled WGS sequence"/>
</dbReference>